<dbReference type="EMBL" id="KK107109">
    <property type="protein sequence ID" value="EZA59363.1"/>
    <property type="molecule type" value="Genomic_DNA"/>
</dbReference>
<dbReference type="AlphaFoldDB" id="A0A026WTS5"/>
<organism evidence="2 3">
    <name type="scientific">Ooceraea biroi</name>
    <name type="common">Clonal raider ant</name>
    <name type="synonym">Cerapachys biroi</name>
    <dbReference type="NCBI Taxonomy" id="2015173"/>
    <lineage>
        <taxon>Eukaryota</taxon>
        <taxon>Metazoa</taxon>
        <taxon>Ecdysozoa</taxon>
        <taxon>Arthropoda</taxon>
        <taxon>Hexapoda</taxon>
        <taxon>Insecta</taxon>
        <taxon>Pterygota</taxon>
        <taxon>Neoptera</taxon>
        <taxon>Endopterygota</taxon>
        <taxon>Hymenoptera</taxon>
        <taxon>Apocrita</taxon>
        <taxon>Aculeata</taxon>
        <taxon>Formicoidea</taxon>
        <taxon>Formicidae</taxon>
        <taxon>Dorylinae</taxon>
        <taxon>Ooceraea</taxon>
    </lineage>
</organism>
<feature type="compositionally biased region" description="Low complexity" evidence="1">
    <location>
        <begin position="16"/>
        <end position="29"/>
    </location>
</feature>
<evidence type="ECO:0000256" key="1">
    <source>
        <dbReference type="SAM" id="MobiDB-lite"/>
    </source>
</evidence>
<accession>A0A026WTS5</accession>
<proteinExistence type="predicted"/>
<feature type="compositionally biased region" description="Basic and acidic residues" evidence="1">
    <location>
        <begin position="1"/>
        <end position="10"/>
    </location>
</feature>
<sequence>MGVEKEKSNDDIQEQATTPTALAPTAKTTTADKDWVSTSLITQRKALRENEIRIHRACIVRRKIRARNPTSDRETLLMLAKVIDSLNYRGDSRFASHSRSQRIARTFQSRLVRCTKRV</sequence>
<evidence type="ECO:0000313" key="3">
    <source>
        <dbReference type="Proteomes" id="UP000053097"/>
    </source>
</evidence>
<dbReference type="Proteomes" id="UP000053097">
    <property type="component" value="Unassembled WGS sequence"/>
</dbReference>
<name>A0A026WTS5_OOCBI</name>
<feature type="region of interest" description="Disordered" evidence="1">
    <location>
        <begin position="1"/>
        <end position="29"/>
    </location>
</feature>
<keyword evidence="3" id="KW-1185">Reference proteome</keyword>
<reference evidence="2 3" key="1">
    <citation type="journal article" date="2014" name="Curr. Biol.">
        <title>The genome of the clonal raider ant Cerapachys biroi.</title>
        <authorList>
            <person name="Oxley P.R."/>
            <person name="Ji L."/>
            <person name="Fetter-Pruneda I."/>
            <person name="McKenzie S.K."/>
            <person name="Li C."/>
            <person name="Hu H."/>
            <person name="Zhang G."/>
            <person name="Kronauer D.J."/>
        </authorList>
    </citation>
    <scope>NUCLEOTIDE SEQUENCE [LARGE SCALE GENOMIC DNA]</scope>
</reference>
<gene>
    <name evidence="2" type="ORF">X777_16009</name>
</gene>
<evidence type="ECO:0000313" key="2">
    <source>
        <dbReference type="EMBL" id="EZA59363.1"/>
    </source>
</evidence>
<protein>
    <submittedName>
        <fullName evidence="2">Uncharacterized protein</fullName>
    </submittedName>
</protein>